<evidence type="ECO:0000313" key="4">
    <source>
        <dbReference type="Proteomes" id="UP000545761"/>
    </source>
</evidence>
<feature type="compositionally biased region" description="Basic and acidic residues" evidence="2">
    <location>
        <begin position="193"/>
        <end position="202"/>
    </location>
</feature>
<evidence type="ECO:0000313" key="3">
    <source>
        <dbReference type="EMBL" id="MBA2946494.1"/>
    </source>
</evidence>
<dbReference type="EMBL" id="JACEHE010000006">
    <property type="protein sequence ID" value="MBA2946494.1"/>
    <property type="molecule type" value="Genomic_DNA"/>
</dbReference>
<accession>A0A7W0DLE8</accession>
<comment type="caution">
    <text evidence="3">The sequence shown here is derived from an EMBL/GenBank/DDBJ whole genome shotgun (WGS) entry which is preliminary data.</text>
</comment>
<feature type="region of interest" description="Disordered" evidence="2">
    <location>
        <begin position="1"/>
        <end position="34"/>
    </location>
</feature>
<organism evidence="3 4">
    <name type="scientific">Streptomyces himalayensis subsp. himalayensis</name>
    <dbReference type="NCBI Taxonomy" id="2756131"/>
    <lineage>
        <taxon>Bacteria</taxon>
        <taxon>Bacillati</taxon>
        <taxon>Actinomycetota</taxon>
        <taxon>Actinomycetes</taxon>
        <taxon>Kitasatosporales</taxon>
        <taxon>Streptomycetaceae</taxon>
        <taxon>Streptomyces</taxon>
        <taxon>Streptomyces himalayensis</taxon>
    </lineage>
</organism>
<feature type="coiled-coil region" evidence="1">
    <location>
        <begin position="381"/>
        <end position="473"/>
    </location>
</feature>
<feature type="region of interest" description="Disordered" evidence="2">
    <location>
        <begin position="180"/>
        <end position="227"/>
    </location>
</feature>
<dbReference type="RefSeq" id="WP_181657433.1">
    <property type="nucleotide sequence ID" value="NZ_JACEHE010000006.1"/>
</dbReference>
<protein>
    <submittedName>
        <fullName evidence="3">Uncharacterized protein</fullName>
    </submittedName>
</protein>
<evidence type="ECO:0000256" key="2">
    <source>
        <dbReference type="SAM" id="MobiDB-lite"/>
    </source>
</evidence>
<name>A0A7W0DLE8_9ACTN</name>
<proteinExistence type="predicted"/>
<gene>
    <name evidence="3" type="ORF">H1D24_11900</name>
</gene>
<sequence>MVEGPSEQGVEATDRRTGLSAPEVASPAVMLSAPPDPEPKLHFEDEAAMLEFPQNTADWDKAVGMPTAFAGVAWLAEYALLAVGHLQLAVLLGRPAADAVVGAVRERGTLDRQVVTALEVLRRIFDTLKEAGLRPEDFFERSAEALVGVTPRTYLAKKPLVHSESRLAVRDALREFAAELPTREGAAGPSTGDRPHADHDKGCPTPASDAERCVDEDGVGPEPRPVRGDVLAIEKTPLAEAETPDVPANPDGTRQQSAGATVEQPLAVAGAGLRPSPVVAAAEVDQRLTQVQAEADRRLAALRGAGEEQLAKLRAEADQHLAEALGEYEAQLSRLRHEHQQRLAEERQASDAQVAAARAETERQLDALEQVLLSRMDKALLRQEQHLRRQAAERIARLKEEHREAQQLTRERAERAAATALASAEERAAWAQQRANEADQRLRQYREEGETRIAALEERLRQTEATLAERDHAVRVVHQQAAAQMEAAEQRAGQRIAQVEHDAWARISELQAQLAAEREAAVGRTPLRDRWRRS</sequence>
<reference evidence="3 4" key="1">
    <citation type="submission" date="2020-07" db="EMBL/GenBank/DDBJ databases">
        <title>Streptomyces isolated from Indian soil.</title>
        <authorList>
            <person name="Mandal S."/>
            <person name="Maiti P.K."/>
        </authorList>
    </citation>
    <scope>NUCLEOTIDE SEQUENCE [LARGE SCALE GENOMIC DNA]</scope>
    <source>
        <strain evidence="3 4">PSKA28</strain>
    </source>
</reference>
<evidence type="ECO:0000256" key="1">
    <source>
        <dbReference type="SAM" id="Coils"/>
    </source>
</evidence>
<keyword evidence="1" id="KW-0175">Coiled coil</keyword>
<dbReference type="AlphaFoldDB" id="A0A7W0DLE8"/>
<dbReference type="Proteomes" id="UP000545761">
    <property type="component" value="Unassembled WGS sequence"/>
</dbReference>